<dbReference type="Proteomes" id="UP000324222">
    <property type="component" value="Unassembled WGS sequence"/>
</dbReference>
<feature type="compositionally biased region" description="Low complexity" evidence="1">
    <location>
        <begin position="84"/>
        <end position="95"/>
    </location>
</feature>
<evidence type="ECO:0000256" key="2">
    <source>
        <dbReference type="SAM" id="Phobius"/>
    </source>
</evidence>
<feature type="transmembrane region" description="Helical" evidence="2">
    <location>
        <begin position="30"/>
        <end position="46"/>
    </location>
</feature>
<evidence type="ECO:0000313" key="4">
    <source>
        <dbReference type="Proteomes" id="UP000324222"/>
    </source>
</evidence>
<keyword evidence="2" id="KW-0812">Transmembrane</keyword>
<reference evidence="3 4" key="1">
    <citation type="submission" date="2019-05" db="EMBL/GenBank/DDBJ databases">
        <title>Another draft genome of Portunus trituberculatus and its Hox gene families provides insights of decapod evolution.</title>
        <authorList>
            <person name="Jeong J.-H."/>
            <person name="Song I."/>
            <person name="Kim S."/>
            <person name="Choi T."/>
            <person name="Kim D."/>
            <person name="Ryu S."/>
            <person name="Kim W."/>
        </authorList>
    </citation>
    <scope>NUCLEOTIDE SEQUENCE [LARGE SCALE GENOMIC DNA]</scope>
    <source>
        <tissue evidence="3">Muscle</tissue>
    </source>
</reference>
<evidence type="ECO:0000256" key="1">
    <source>
        <dbReference type="SAM" id="MobiDB-lite"/>
    </source>
</evidence>
<keyword evidence="4" id="KW-1185">Reference proteome</keyword>
<proteinExistence type="predicted"/>
<name>A0A5B7HG81_PORTR</name>
<gene>
    <name evidence="3" type="ORF">E2C01_062114</name>
</gene>
<feature type="compositionally biased region" description="Basic residues" evidence="1">
    <location>
        <begin position="106"/>
        <end position="118"/>
    </location>
</feature>
<protein>
    <submittedName>
        <fullName evidence="3">Uncharacterized protein</fullName>
    </submittedName>
</protein>
<dbReference type="AlphaFoldDB" id="A0A5B7HG81"/>
<keyword evidence="2" id="KW-0472">Membrane</keyword>
<accession>A0A5B7HG81</accession>
<dbReference type="EMBL" id="VSRR010026981">
    <property type="protein sequence ID" value="MPC67928.1"/>
    <property type="molecule type" value="Genomic_DNA"/>
</dbReference>
<sequence>MSCGGHCSQAASSPVQQPCTAVIAPHHKSISSFILFFSCACVYLCLSRSKRKVPIMQHREEGVKESLCVIPATSVNIPSAAFLPSSPTSAHHSTTQKNDYKEALRHRSQRKKPTKQQH</sequence>
<evidence type="ECO:0000313" key="3">
    <source>
        <dbReference type="EMBL" id="MPC67928.1"/>
    </source>
</evidence>
<feature type="region of interest" description="Disordered" evidence="1">
    <location>
        <begin position="82"/>
        <end position="118"/>
    </location>
</feature>
<keyword evidence="2" id="KW-1133">Transmembrane helix</keyword>
<organism evidence="3 4">
    <name type="scientific">Portunus trituberculatus</name>
    <name type="common">Swimming crab</name>
    <name type="synonym">Neptunus trituberculatus</name>
    <dbReference type="NCBI Taxonomy" id="210409"/>
    <lineage>
        <taxon>Eukaryota</taxon>
        <taxon>Metazoa</taxon>
        <taxon>Ecdysozoa</taxon>
        <taxon>Arthropoda</taxon>
        <taxon>Crustacea</taxon>
        <taxon>Multicrustacea</taxon>
        <taxon>Malacostraca</taxon>
        <taxon>Eumalacostraca</taxon>
        <taxon>Eucarida</taxon>
        <taxon>Decapoda</taxon>
        <taxon>Pleocyemata</taxon>
        <taxon>Brachyura</taxon>
        <taxon>Eubrachyura</taxon>
        <taxon>Portunoidea</taxon>
        <taxon>Portunidae</taxon>
        <taxon>Portuninae</taxon>
        <taxon>Portunus</taxon>
    </lineage>
</organism>
<comment type="caution">
    <text evidence="3">The sequence shown here is derived from an EMBL/GenBank/DDBJ whole genome shotgun (WGS) entry which is preliminary data.</text>
</comment>